<sequence>MECPLINSPACAVLSCQSHNSRSGPSQYKPKQLSHKCRKYGSGWKREEKYALNSLAEASFDDSPIASSRNIQIYIYIPTVVSRFLPLPLYPSLPTIKTMASQQYKFNVQMGCGGCSSTIKEAVQALDGVQNYSISLEEQTVSVVAKPSLSYETVLEAIKAKGKNVRSGEVDGVSQAA</sequence>
<reference evidence="10" key="1">
    <citation type="journal article" date="2017" name="Nat. Microbiol.">
        <title>Global analysis of biosynthetic gene clusters reveals vast potential of secondary metabolite production in Penicillium species.</title>
        <authorList>
            <person name="Nielsen J.C."/>
            <person name="Grijseels S."/>
            <person name="Prigent S."/>
            <person name="Ji B."/>
            <person name="Dainat J."/>
            <person name="Nielsen K.F."/>
            <person name="Frisvad J.C."/>
            <person name="Workman M."/>
            <person name="Nielsen J."/>
        </authorList>
    </citation>
    <scope>NUCLEOTIDE SEQUENCE [LARGE SCALE GENOMIC DNA]</scope>
    <source>
        <strain evidence="10">IBT 31321</strain>
    </source>
</reference>
<evidence type="ECO:0000256" key="4">
    <source>
        <dbReference type="ARBA" id="ARBA00023008"/>
    </source>
</evidence>
<dbReference type="InterPro" id="IPR006121">
    <property type="entry name" value="HMA_dom"/>
</dbReference>
<evidence type="ECO:0000256" key="7">
    <source>
        <dbReference type="ARBA" id="ARBA00038171"/>
    </source>
</evidence>
<dbReference type="GO" id="GO:0005829">
    <property type="term" value="C:cytosol"/>
    <property type="evidence" value="ECO:0007669"/>
    <property type="project" value="TreeGrafter"/>
</dbReference>
<evidence type="ECO:0000259" key="8">
    <source>
        <dbReference type="PROSITE" id="PS50846"/>
    </source>
</evidence>
<dbReference type="Pfam" id="PF00403">
    <property type="entry name" value="HMA"/>
    <property type="match status" value="1"/>
</dbReference>
<dbReference type="STRING" id="36646.A0A1V6UPN0"/>
<dbReference type="InterPro" id="IPR036163">
    <property type="entry name" value="HMA_dom_sf"/>
</dbReference>
<organism evidence="9 10">
    <name type="scientific">Penicillium coprophilum</name>
    <dbReference type="NCBI Taxonomy" id="36646"/>
    <lineage>
        <taxon>Eukaryota</taxon>
        <taxon>Fungi</taxon>
        <taxon>Dikarya</taxon>
        <taxon>Ascomycota</taxon>
        <taxon>Pezizomycotina</taxon>
        <taxon>Eurotiomycetes</taxon>
        <taxon>Eurotiomycetidae</taxon>
        <taxon>Eurotiales</taxon>
        <taxon>Aspergillaceae</taxon>
        <taxon>Penicillium</taxon>
    </lineage>
</organism>
<evidence type="ECO:0000256" key="1">
    <source>
        <dbReference type="ARBA" id="ARBA00022448"/>
    </source>
</evidence>
<dbReference type="InterPro" id="IPR017969">
    <property type="entry name" value="Heavy-metal-associated_CS"/>
</dbReference>
<keyword evidence="1" id="KW-0813">Transport</keyword>
<comment type="similarity">
    <text evidence="7">Belongs to the ATX1 family.</text>
</comment>
<dbReference type="PANTHER" id="PTHR46365:SF1">
    <property type="entry name" value="COPPER TRANSPORT PROTEIN ATOX1"/>
    <property type="match status" value="1"/>
</dbReference>
<evidence type="ECO:0000313" key="9">
    <source>
        <dbReference type="EMBL" id="OQE40380.1"/>
    </source>
</evidence>
<evidence type="ECO:0000313" key="10">
    <source>
        <dbReference type="Proteomes" id="UP000191500"/>
    </source>
</evidence>
<dbReference type="Proteomes" id="UP000191500">
    <property type="component" value="Unassembled WGS sequence"/>
</dbReference>
<proteinExistence type="inferred from homology"/>
<keyword evidence="2" id="KW-0479">Metal-binding</keyword>
<dbReference type="GO" id="GO:0016531">
    <property type="term" value="F:copper chaperone activity"/>
    <property type="evidence" value="ECO:0007669"/>
    <property type="project" value="TreeGrafter"/>
</dbReference>
<dbReference type="SUPFAM" id="SSF55008">
    <property type="entry name" value="HMA, heavy metal-associated domain"/>
    <property type="match status" value="1"/>
</dbReference>
<name>A0A1V6UPN0_9EURO</name>
<comment type="caution">
    <text evidence="9">The sequence shown here is derived from an EMBL/GenBank/DDBJ whole genome shotgun (WGS) entry which is preliminary data.</text>
</comment>
<feature type="domain" description="HMA" evidence="8">
    <location>
        <begin position="101"/>
        <end position="166"/>
    </location>
</feature>
<dbReference type="AlphaFoldDB" id="A0A1V6UPN0"/>
<evidence type="ECO:0000256" key="2">
    <source>
        <dbReference type="ARBA" id="ARBA00022723"/>
    </source>
</evidence>
<dbReference type="GO" id="GO:0006825">
    <property type="term" value="P:copper ion transport"/>
    <property type="evidence" value="ECO:0007669"/>
    <property type="project" value="UniProtKB-KW"/>
</dbReference>
<keyword evidence="6" id="KW-0143">Chaperone</keyword>
<keyword evidence="10" id="KW-1185">Reference proteome</keyword>
<dbReference type="PANTHER" id="PTHR46365">
    <property type="entry name" value="COPPER TRANSPORT PROTEIN ATOX1"/>
    <property type="match status" value="1"/>
</dbReference>
<dbReference type="InterPro" id="IPR051881">
    <property type="entry name" value="Copper_transport_ATOX1-like"/>
</dbReference>
<accession>A0A1V6UPN0</accession>
<gene>
    <name evidence="9" type="ORF">PENCOP_c006G08348</name>
</gene>
<evidence type="ECO:0000256" key="3">
    <source>
        <dbReference type="ARBA" id="ARBA00022796"/>
    </source>
</evidence>
<protein>
    <recommendedName>
        <fullName evidence="8">HMA domain-containing protein</fullName>
    </recommendedName>
</protein>
<dbReference type="PROSITE" id="PS01047">
    <property type="entry name" value="HMA_1"/>
    <property type="match status" value="1"/>
</dbReference>
<dbReference type="CDD" id="cd00371">
    <property type="entry name" value="HMA"/>
    <property type="match status" value="1"/>
</dbReference>
<keyword evidence="5" id="KW-0406">Ion transport</keyword>
<keyword evidence="4" id="KW-0186">Copper</keyword>
<keyword evidence="3" id="KW-0187">Copper transport</keyword>
<dbReference type="Gene3D" id="3.30.70.100">
    <property type="match status" value="1"/>
</dbReference>
<dbReference type="GO" id="GO:0046872">
    <property type="term" value="F:metal ion binding"/>
    <property type="evidence" value="ECO:0007669"/>
    <property type="project" value="UniProtKB-KW"/>
</dbReference>
<evidence type="ECO:0000256" key="6">
    <source>
        <dbReference type="ARBA" id="ARBA00023186"/>
    </source>
</evidence>
<dbReference type="PROSITE" id="PS50846">
    <property type="entry name" value="HMA_2"/>
    <property type="match status" value="1"/>
</dbReference>
<dbReference type="EMBL" id="MDDG01000006">
    <property type="protein sequence ID" value="OQE40380.1"/>
    <property type="molecule type" value="Genomic_DNA"/>
</dbReference>
<evidence type="ECO:0000256" key="5">
    <source>
        <dbReference type="ARBA" id="ARBA00023065"/>
    </source>
</evidence>